<evidence type="ECO:0000256" key="1">
    <source>
        <dbReference type="ARBA" id="ARBA00007870"/>
    </source>
</evidence>
<evidence type="ECO:0000313" key="7">
    <source>
        <dbReference type="Proteomes" id="UP000439903"/>
    </source>
</evidence>
<dbReference type="GO" id="GO:0005737">
    <property type="term" value="C:cytoplasm"/>
    <property type="evidence" value="ECO:0007669"/>
    <property type="project" value="TreeGrafter"/>
</dbReference>
<protein>
    <submittedName>
        <fullName evidence="6">2-dehydropantoate 2-reductase</fullName>
    </submittedName>
</protein>
<accession>A0A8H4AZN0</accession>
<evidence type="ECO:0000259" key="4">
    <source>
        <dbReference type="Pfam" id="PF02558"/>
    </source>
</evidence>
<keyword evidence="3" id="KW-0560">Oxidoreductase</keyword>
<sequence length="387" mass="43828">MVKLAILGCGNIGFFLAAKILHHYYPLSNKKENVVNENVELLLVGRQRLLDKLNESGEILLMTYNGTKIIIPRDHVNYVTDVKKIIEFQPDYVLVTLKVTQTVEVMRKIAELDGKVIIVSIQNGVRNFDLIRSIFLKSQIISGMIVQNITYSNPCNFTQTSDGSLFFQFTPSTHFITSILSNAGINNIITTDIRSVQYGKLILNLGNAFTAIGGSLKQILDSKTYRRIFAICQWEAIEVLDGSDINFVPFNYKLPIRLMPYVLYAPDWLSNFLITNVLGMKTDNARSSMLEDFSLGRKTEIEELQGEIVRLGEIIRKDRDEGGIIIDGVKLGRGDRSLTPYNHGILELVKLVEEWMEEHKKGWDVPFTADEVLAFIEYGIVPQALQF</sequence>
<dbReference type="SUPFAM" id="SSF48179">
    <property type="entry name" value="6-phosphogluconate dehydrogenase C-terminal domain-like"/>
    <property type="match status" value="1"/>
</dbReference>
<keyword evidence="7" id="KW-1185">Reference proteome</keyword>
<dbReference type="InterPro" id="IPR013752">
    <property type="entry name" value="KPA_reductase"/>
</dbReference>
<feature type="domain" description="Ketopantoate reductase N-terminal" evidence="4">
    <location>
        <begin position="5"/>
        <end position="168"/>
    </location>
</feature>
<dbReference type="GO" id="GO:0008677">
    <property type="term" value="F:2-dehydropantoate 2-reductase activity"/>
    <property type="evidence" value="ECO:0007669"/>
    <property type="project" value="TreeGrafter"/>
</dbReference>
<dbReference type="Pfam" id="PF08546">
    <property type="entry name" value="ApbA_C"/>
    <property type="match status" value="1"/>
</dbReference>
<dbReference type="GO" id="GO:0050661">
    <property type="term" value="F:NADP binding"/>
    <property type="evidence" value="ECO:0007669"/>
    <property type="project" value="TreeGrafter"/>
</dbReference>
<gene>
    <name evidence="6" type="ORF">F8M41_026494</name>
</gene>
<feature type="domain" description="Ketopantoate reductase C-terminal" evidence="5">
    <location>
        <begin position="192"/>
        <end position="313"/>
    </location>
</feature>
<proteinExistence type="inferred from homology"/>
<evidence type="ECO:0000256" key="2">
    <source>
        <dbReference type="ARBA" id="ARBA00022857"/>
    </source>
</evidence>
<evidence type="ECO:0000259" key="5">
    <source>
        <dbReference type="Pfam" id="PF08546"/>
    </source>
</evidence>
<dbReference type="InterPro" id="IPR008927">
    <property type="entry name" value="6-PGluconate_DH-like_C_sf"/>
</dbReference>
<dbReference type="InterPro" id="IPR013328">
    <property type="entry name" value="6PGD_dom2"/>
</dbReference>
<evidence type="ECO:0000313" key="6">
    <source>
        <dbReference type="EMBL" id="KAF0548116.1"/>
    </source>
</evidence>
<comment type="caution">
    <text evidence="6">The sequence shown here is derived from an EMBL/GenBank/DDBJ whole genome shotgun (WGS) entry which is preliminary data.</text>
</comment>
<organism evidence="6 7">
    <name type="scientific">Gigaspora margarita</name>
    <dbReference type="NCBI Taxonomy" id="4874"/>
    <lineage>
        <taxon>Eukaryota</taxon>
        <taxon>Fungi</taxon>
        <taxon>Fungi incertae sedis</taxon>
        <taxon>Mucoromycota</taxon>
        <taxon>Glomeromycotina</taxon>
        <taxon>Glomeromycetes</taxon>
        <taxon>Diversisporales</taxon>
        <taxon>Gigasporaceae</taxon>
        <taxon>Gigaspora</taxon>
    </lineage>
</organism>
<dbReference type="InterPro" id="IPR050838">
    <property type="entry name" value="Ketopantoate_reductase"/>
</dbReference>
<dbReference type="Gene3D" id="1.10.1040.10">
    <property type="entry name" value="N-(1-d-carboxylethyl)-l-norvaline Dehydrogenase, domain 2"/>
    <property type="match status" value="1"/>
</dbReference>
<dbReference type="SUPFAM" id="SSF51735">
    <property type="entry name" value="NAD(P)-binding Rossmann-fold domains"/>
    <property type="match status" value="1"/>
</dbReference>
<evidence type="ECO:0000256" key="3">
    <source>
        <dbReference type="ARBA" id="ARBA00023002"/>
    </source>
</evidence>
<dbReference type="OrthoDB" id="73846at2759"/>
<dbReference type="EMBL" id="WTPW01000100">
    <property type="protein sequence ID" value="KAF0548116.1"/>
    <property type="molecule type" value="Genomic_DNA"/>
</dbReference>
<dbReference type="InterPro" id="IPR036291">
    <property type="entry name" value="NAD(P)-bd_dom_sf"/>
</dbReference>
<dbReference type="Proteomes" id="UP000439903">
    <property type="component" value="Unassembled WGS sequence"/>
</dbReference>
<keyword evidence="2" id="KW-0521">NADP</keyword>
<dbReference type="PANTHER" id="PTHR43765">
    <property type="entry name" value="2-DEHYDROPANTOATE 2-REDUCTASE-RELATED"/>
    <property type="match status" value="1"/>
</dbReference>
<dbReference type="AlphaFoldDB" id="A0A8H4AZN0"/>
<dbReference type="PANTHER" id="PTHR43765:SF2">
    <property type="entry name" value="2-DEHYDROPANTOATE 2-REDUCTASE"/>
    <property type="match status" value="1"/>
</dbReference>
<dbReference type="Gene3D" id="3.40.50.720">
    <property type="entry name" value="NAD(P)-binding Rossmann-like Domain"/>
    <property type="match status" value="1"/>
</dbReference>
<comment type="similarity">
    <text evidence="1">Belongs to the ketopantoate reductase family.</text>
</comment>
<dbReference type="InterPro" id="IPR013332">
    <property type="entry name" value="KPR_N"/>
</dbReference>
<reference evidence="6 7" key="1">
    <citation type="journal article" date="2019" name="Environ. Microbiol.">
        <title>At the nexus of three kingdoms: the genome of the mycorrhizal fungus Gigaspora margarita provides insights into plant, endobacterial and fungal interactions.</title>
        <authorList>
            <person name="Venice F."/>
            <person name="Ghignone S."/>
            <person name="Salvioli di Fossalunga A."/>
            <person name="Amselem J."/>
            <person name="Novero M."/>
            <person name="Xianan X."/>
            <person name="Sedzielewska Toro K."/>
            <person name="Morin E."/>
            <person name="Lipzen A."/>
            <person name="Grigoriev I.V."/>
            <person name="Henrissat B."/>
            <person name="Martin F.M."/>
            <person name="Bonfante P."/>
        </authorList>
    </citation>
    <scope>NUCLEOTIDE SEQUENCE [LARGE SCALE GENOMIC DNA]</scope>
    <source>
        <strain evidence="6 7">BEG34</strain>
    </source>
</reference>
<dbReference type="Pfam" id="PF02558">
    <property type="entry name" value="ApbA"/>
    <property type="match status" value="1"/>
</dbReference>
<name>A0A8H4AZN0_GIGMA</name>